<dbReference type="KEGG" id="sphj:BSL82_10985"/>
<dbReference type="Proteomes" id="UP000182063">
    <property type="component" value="Chromosome"/>
</dbReference>
<dbReference type="RefSeq" id="WP_072597566.1">
    <property type="nucleotide sequence ID" value="NZ_CP018221.1"/>
</dbReference>
<gene>
    <name evidence="1" type="ORF">BSL82_10985</name>
</gene>
<dbReference type="STRING" id="1921510.BSL82_10985"/>
<dbReference type="AlphaFoldDB" id="A0A1L3ZVU7"/>
<dbReference type="Pfam" id="PF13669">
    <property type="entry name" value="Glyoxalase_4"/>
    <property type="match status" value="1"/>
</dbReference>
<dbReference type="SUPFAM" id="SSF54593">
    <property type="entry name" value="Glyoxalase/Bleomycin resistance protein/Dihydroxybiphenyl dioxygenase"/>
    <property type="match status" value="1"/>
</dbReference>
<evidence type="ECO:0008006" key="3">
    <source>
        <dbReference type="Google" id="ProtNLM"/>
    </source>
</evidence>
<evidence type="ECO:0000313" key="2">
    <source>
        <dbReference type="Proteomes" id="UP000182063"/>
    </source>
</evidence>
<dbReference type="InterPro" id="IPR029068">
    <property type="entry name" value="Glyas_Bleomycin-R_OHBP_Dase"/>
</dbReference>
<accession>A0A1L3ZVU7</accession>
<sequence length="183" mass="20621">MISSWEKIIQMGFVAHDIHATMSELTEKLNVGPWFLRERGTFKRQLYCGEPTQMSLAVAMGYVAGAEMQYEIIQQLDDLPSIYGEVRKSVFGVGFHHFGIATSDFDRSVKSYRDRGFKAVYEADVPGGVRVCFFDTRTSLPGMVEFIEFSPDLNDMFESYRAASVGWQGDNPVRARPPLPASD</sequence>
<dbReference type="EMBL" id="CP018221">
    <property type="protein sequence ID" value="API59774.1"/>
    <property type="molecule type" value="Genomic_DNA"/>
</dbReference>
<protein>
    <recommendedName>
        <fullName evidence="3">VOC domain-containing protein</fullName>
    </recommendedName>
</protein>
<organism evidence="1 2">
    <name type="scientific">Tardibacter chloracetimidivorans</name>
    <dbReference type="NCBI Taxonomy" id="1921510"/>
    <lineage>
        <taxon>Bacteria</taxon>
        <taxon>Pseudomonadati</taxon>
        <taxon>Pseudomonadota</taxon>
        <taxon>Alphaproteobacteria</taxon>
        <taxon>Sphingomonadales</taxon>
        <taxon>Sphingomonadaceae</taxon>
        <taxon>Tardibacter</taxon>
    </lineage>
</organism>
<reference evidence="2" key="1">
    <citation type="submission" date="2016-11" db="EMBL/GenBank/DDBJ databases">
        <title>Complete Genome Sequence of alachlor-degrading Sphingomonas sp. strain JJ-A5.</title>
        <authorList>
            <person name="Lee H."/>
            <person name="Ka J.-O."/>
        </authorList>
    </citation>
    <scope>NUCLEOTIDE SEQUENCE [LARGE SCALE GENOMIC DNA]</scope>
    <source>
        <strain evidence="2">JJ-A5</strain>
    </source>
</reference>
<dbReference type="Gene3D" id="3.10.180.10">
    <property type="entry name" value="2,3-Dihydroxybiphenyl 1,2-Dioxygenase, domain 1"/>
    <property type="match status" value="1"/>
</dbReference>
<proteinExistence type="predicted"/>
<dbReference type="OrthoDB" id="9792173at2"/>
<keyword evidence="2" id="KW-1185">Reference proteome</keyword>
<name>A0A1L3ZVU7_9SPHN</name>
<evidence type="ECO:0000313" key="1">
    <source>
        <dbReference type="EMBL" id="API59774.1"/>
    </source>
</evidence>